<dbReference type="GO" id="GO:0004639">
    <property type="term" value="F:phosphoribosylaminoimidazolesuccinocarboxamide synthase activity"/>
    <property type="evidence" value="ECO:0007669"/>
    <property type="project" value="UniProtKB-EC"/>
</dbReference>
<evidence type="ECO:0000256" key="9">
    <source>
        <dbReference type="ARBA" id="ARBA00030409"/>
    </source>
</evidence>
<comment type="caution">
    <text evidence="11">The sequence shown here is derived from an EMBL/GenBank/DDBJ whole genome shotgun (WGS) entry which is preliminary data.</text>
</comment>
<keyword evidence="6" id="KW-0547">Nucleotide-binding</keyword>
<evidence type="ECO:0000256" key="2">
    <source>
        <dbReference type="ARBA" id="ARBA00010190"/>
    </source>
</evidence>
<comment type="pathway">
    <text evidence="1">Purine metabolism; IMP biosynthesis via de novo pathway; 5-amino-1-(5-phospho-D-ribosyl)imidazole-4-carboxamide from 5-amino-1-(5-phospho-D-ribosyl)imidazole-4-carboxylate: step 1/2.</text>
</comment>
<dbReference type="PROSITE" id="PS01058">
    <property type="entry name" value="SAICAR_SYNTHETASE_2"/>
    <property type="match status" value="1"/>
</dbReference>
<evidence type="ECO:0000313" key="12">
    <source>
        <dbReference type="Proteomes" id="UP001362899"/>
    </source>
</evidence>
<evidence type="ECO:0000256" key="3">
    <source>
        <dbReference type="ARBA" id="ARBA00012217"/>
    </source>
</evidence>
<dbReference type="SUPFAM" id="SSF56104">
    <property type="entry name" value="SAICAR synthase-like"/>
    <property type="match status" value="1"/>
</dbReference>
<dbReference type="Gene3D" id="3.30.200.20">
    <property type="entry name" value="Phosphorylase Kinase, domain 1"/>
    <property type="match status" value="1"/>
</dbReference>
<comment type="similarity">
    <text evidence="2">Belongs to the SAICAR synthetase family.</text>
</comment>
<keyword evidence="12" id="KW-1185">Reference proteome</keyword>
<sequence>METTDLKQKLPLVAKGKVRELYSLPENKLLFVATDRISAFDVCMNNGVPNKGKILTNVSRFWFDYLKDIVQNHLADKGDPLNDGSLPASLTGDPDISRQLKDRSMVVNKYKILPLEVIVRGYITGSAWSEYLKTGTVHGTKMPAGMKESQRFPNPIFTPSTKAEAGMHDENISKSEALKVLNGDEVLLKEVERVAIALYEKARDYASTKGIIIADTKFEFGLDKNGKLVLVDEVLTPDSSRFWPKDSYEVGKSQDSFDKQYLRDWLIENKLKAVEDVTIPADVLENTERKYRDVEQMLLN</sequence>
<gene>
    <name evidence="11" type="ORF">DASB73_024290</name>
</gene>
<dbReference type="GO" id="GO:0005737">
    <property type="term" value="C:cytoplasm"/>
    <property type="evidence" value="ECO:0007669"/>
    <property type="project" value="TreeGrafter"/>
</dbReference>
<dbReference type="PROSITE" id="PS01057">
    <property type="entry name" value="SAICAR_SYNTHETASE_1"/>
    <property type="match status" value="1"/>
</dbReference>
<dbReference type="EC" id="6.3.2.6" evidence="3"/>
<dbReference type="CDD" id="cd01414">
    <property type="entry name" value="SAICAR_synt_Sc"/>
    <property type="match status" value="1"/>
</dbReference>
<evidence type="ECO:0000256" key="1">
    <source>
        <dbReference type="ARBA" id="ARBA00004672"/>
    </source>
</evidence>
<organism evidence="11 12">
    <name type="scientific">Starmerella bacillaris</name>
    <name type="common">Yeast</name>
    <name type="synonym">Candida zemplinina</name>
    <dbReference type="NCBI Taxonomy" id="1247836"/>
    <lineage>
        <taxon>Eukaryota</taxon>
        <taxon>Fungi</taxon>
        <taxon>Dikarya</taxon>
        <taxon>Ascomycota</taxon>
        <taxon>Saccharomycotina</taxon>
        <taxon>Dipodascomycetes</taxon>
        <taxon>Dipodascales</taxon>
        <taxon>Trichomonascaceae</taxon>
        <taxon>Starmerella</taxon>
    </lineage>
</organism>
<feature type="domain" description="SAICAR synthetase/ADE2 N-terminal" evidence="10">
    <location>
        <begin position="13"/>
        <end position="275"/>
    </location>
</feature>
<dbReference type="PANTHER" id="PTHR43700">
    <property type="entry name" value="PHOSPHORIBOSYLAMINOIMIDAZOLE-SUCCINOCARBOXAMIDE SYNTHASE"/>
    <property type="match status" value="1"/>
</dbReference>
<dbReference type="InterPro" id="IPR028923">
    <property type="entry name" value="SAICAR_synt/ADE2_N"/>
</dbReference>
<keyword evidence="7" id="KW-0658">Purine biosynthesis</keyword>
<dbReference type="NCBIfam" id="NF010568">
    <property type="entry name" value="PRK13961.1"/>
    <property type="match status" value="1"/>
</dbReference>
<dbReference type="Gene3D" id="3.30.470.20">
    <property type="entry name" value="ATP-grasp fold, B domain"/>
    <property type="match status" value="1"/>
</dbReference>
<evidence type="ECO:0000259" key="10">
    <source>
        <dbReference type="Pfam" id="PF01259"/>
    </source>
</evidence>
<name>A0AAV5RJX7_STABA</name>
<reference evidence="11 12" key="1">
    <citation type="journal article" date="2023" name="Elife">
        <title>Identification of key yeast species and microbe-microbe interactions impacting larval growth of Drosophila in the wild.</title>
        <authorList>
            <person name="Mure A."/>
            <person name="Sugiura Y."/>
            <person name="Maeda R."/>
            <person name="Honda K."/>
            <person name="Sakurai N."/>
            <person name="Takahashi Y."/>
            <person name="Watada M."/>
            <person name="Katoh T."/>
            <person name="Gotoh A."/>
            <person name="Gotoh Y."/>
            <person name="Taniguchi I."/>
            <person name="Nakamura K."/>
            <person name="Hayashi T."/>
            <person name="Katayama T."/>
            <person name="Uemura T."/>
            <person name="Hattori Y."/>
        </authorList>
    </citation>
    <scope>NUCLEOTIDE SEQUENCE [LARGE SCALE GENOMIC DNA]</scope>
    <source>
        <strain evidence="11 12">SB-73</strain>
    </source>
</reference>
<dbReference type="GO" id="GO:0006189">
    <property type="term" value="P:'de novo' IMP biosynthetic process"/>
    <property type="evidence" value="ECO:0007669"/>
    <property type="project" value="TreeGrafter"/>
</dbReference>
<keyword evidence="5" id="KW-0436">Ligase</keyword>
<evidence type="ECO:0000256" key="6">
    <source>
        <dbReference type="ARBA" id="ARBA00022741"/>
    </source>
</evidence>
<dbReference type="FunFam" id="3.30.470.20:FF:000015">
    <property type="entry name" value="Phosphoribosylaminoimidazole-succinocarboxamide synthase"/>
    <property type="match status" value="1"/>
</dbReference>
<dbReference type="Proteomes" id="UP001362899">
    <property type="component" value="Unassembled WGS sequence"/>
</dbReference>
<dbReference type="NCBIfam" id="TIGR00081">
    <property type="entry name" value="purC"/>
    <property type="match status" value="1"/>
</dbReference>
<evidence type="ECO:0000256" key="5">
    <source>
        <dbReference type="ARBA" id="ARBA00022598"/>
    </source>
</evidence>
<evidence type="ECO:0000256" key="7">
    <source>
        <dbReference type="ARBA" id="ARBA00022755"/>
    </source>
</evidence>
<dbReference type="Pfam" id="PF01259">
    <property type="entry name" value="SAICAR_synt"/>
    <property type="match status" value="1"/>
</dbReference>
<dbReference type="InterPro" id="IPR018236">
    <property type="entry name" value="SAICAR_synthetase_CS"/>
</dbReference>
<dbReference type="GO" id="GO:0005524">
    <property type="term" value="F:ATP binding"/>
    <property type="evidence" value="ECO:0007669"/>
    <property type="project" value="UniProtKB-KW"/>
</dbReference>
<proteinExistence type="inferred from homology"/>
<dbReference type="InterPro" id="IPR001636">
    <property type="entry name" value="SAICAR_synth"/>
</dbReference>
<accession>A0AAV5RJX7</accession>
<dbReference type="HAMAP" id="MF_00137">
    <property type="entry name" value="SAICAR_synth"/>
    <property type="match status" value="1"/>
</dbReference>
<dbReference type="AlphaFoldDB" id="A0AAV5RJX7"/>
<dbReference type="PANTHER" id="PTHR43700:SF1">
    <property type="entry name" value="PHOSPHORIBOSYLAMINOIMIDAZOLE-SUCCINOCARBOXAMIDE SYNTHASE"/>
    <property type="match status" value="1"/>
</dbReference>
<protein>
    <recommendedName>
        <fullName evidence="4">Phosphoribosylaminoimidazole-succinocarboxamide synthase</fullName>
        <ecNumber evidence="3">6.3.2.6</ecNumber>
    </recommendedName>
    <alternativeName>
        <fullName evidence="9">SAICAR synthetase</fullName>
    </alternativeName>
</protein>
<evidence type="ECO:0000313" key="11">
    <source>
        <dbReference type="EMBL" id="GMM51471.1"/>
    </source>
</evidence>
<keyword evidence="8" id="KW-0067">ATP-binding</keyword>
<evidence type="ECO:0000256" key="4">
    <source>
        <dbReference type="ARBA" id="ARBA00016460"/>
    </source>
</evidence>
<evidence type="ECO:0000256" key="8">
    <source>
        <dbReference type="ARBA" id="ARBA00022840"/>
    </source>
</evidence>
<dbReference type="EMBL" id="BTGC01000005">
    <property type="protein sequence ID" value="GMM51471.1"/>
    <property type="molecule type" value="Genomic_DNA"/>
</dbReference>